<accession>A0A484F524</accession>
<organism evidence="5 6">
    <name type="scientific">Methanimicrococcus blatticola</name>
    <dbReference type="NCBI Taxonomy" id="91560"/>
    <lineage>
        <taxon>Archaea</taxon>
        <taxon>Methanobacteriati</taxon>
        <taxon>Methanobacteriota</taxon>
        <taxon>Stenosarchaea group</taxon>
        <taxon>Methanomicrobia</taxon>
        <taxon>Methanosarcinales</taxon>
        <taxon>Methanosarcinaceae</taxon>
        <taxon>Methanimicrococcus</taxon>
    </lineage>
</organism>
<evidence type="ECO:0000313" key="5">
    <source>
        <dbReference type="EMBL" id="TDQ70257.1"/>
    </source>
</evidence>
<dbReference type="Gene3D" id="2.60.40.10">
    <property type="entry name" value="Immunoglobulins"/>
    <property type="match status" value="7"/>
</dbReference>
<proteinExistence type="predicted"/>
<dbReference type="EMBL" id="SNYS01000006">
    <property type="protein sequence ID" value="TDQ70257.1"/>
    <property type="molecule type" value="Genomic_DNA"/>
</dbReference>
<dbReference type="Pfam" id="PF00041">
    <property type="entry name" value="fn3"/>
    <property type="match status" value="1"/>
</dbReference>
<protein>
    <submittedName>
        <fullName evidence="5">Fibronectin type 3 domain-containing protein</fullName>
    </submittedName>
</protein>
<dbReference type="CDD" id="cd00063">
    <property type="entry name" value="FN3"/>
    <property type="match status" value="5"/>
</dbReference>
<keyword evidence="6" id="KW-1185">Reference proteome</keyword>
<feature type="domain" description="Fibronectin type-III" evidence="4">
    <location>
        <begin position="480"/>
        <end position="567"/>
    </location>
</feature>
<sequence length="734" mass="81728">MIKNKTLQKPIRRKLFSIFMILILAMTVLPIASAETPGTPTDITAIALGTEEILVEWSEVTSAEMYYVYRGYSPDPDSLQLLGITMDIYFHDSSLNPDTTYYYVVVAYADEQAGEPSEYVWATTSFTVNNVEAHAISASEIFVWWDAVPNAQSYRIYRSFVADETYTLVATRSTPTFYDRGLVSDTFYYYKVQVGDEYTSHGLLSDYASAKTEPISLPPKPMNVDAETLSSTRIHVAWDAVIDADRYNLYRSLTENGPYSLVNSNIGNTEYTDEGLTPNTEYYYRVAGVNNSGEGSWSDFARAKTYVKPVANAEATSVSSIQVSWYEIPDATRYQIYRSDTAYGTYTSVGEVERGMTPLYLDTGLSPDTTYYYKVVAKYYSKTGEYSDPVSATTWTPPRLDLNADALSPSEIRLTWNAVSGADDYAVYRSTYNGGYTYIAQVVTTELIDTGLTPSTVYWYRVVASNDAEDTACAKTQDDVPYLTATEIDTQSIQLDWTSVTNADQYKVYRSLSRNGPYTEIKTVEYATTFTDMSLDHTTTYYYYVAAWDGYVEGNPSNIAFATTKTPVIGVPDVEAEALNTSSIKVTWNEITGAFDYNIYRSLTEDGTYEKIGDTEDLEFVDKDLDHTTTYYYKVAVYTGQDMGEKSAPASATTKTPEKPTNPGNGGSGEVKVTGKSTKTIAPGFETPVENEVVQVDEVQAGAAGFVFPFFLILAVLTTGVLYVRAKKRQNKIE</sequence>
<keyword evidence="3" id="KW-0472">Membrane</keyword>
<evidence type="ECO:0000256" key="3">
    <source>
        <dbReference type="SAM" id="Phobius"/>
    </source>
</evidence>
<dbReference type="InterPro" id="IPR003961">
    <property type="entry name" value="FN3_dom"/>
</dbReference>
<dbReference type="PANTHER" id="PTHR46708">
    <property type="entry name" value="TENASCIN"/>
    <property type="match status" value="1"/>
</dbReference>
<comment type="caution">
    <text evidence="5">The sequence shown here is derived from an EMBL/GenBank/DDBJ whole genome shotgun (WGS) entry which is preliminary data.</text>
</comment>
<dbReference type="AlphaFoldDB" id="A0A484F524"/>
<dbReference type="SUPFAM" id="SSF49265">
    <property type="entry name" value="Fibronectin type III"/>
    <property type="match status" value="4"/>
</dbReference>
<evidence type="ECO:0000313" key="6">
    <source>
        <dbReference type="Proteomes" id="UP000294855"/>
    </source>
</evidence>
<evidence type="ECO:0000259" key="4">
    <source>
        <dbReference type="PROSITE" id="PS50853"/>
    </source>
</evidence>
<name>A0A484F524_9EURY</name>
<feature type="transmembrane region" description="Helical" evidence="3">
    <location>
        <begin position="703"/>
        <end position="724"/>
    </location>
</feature>
<feature type="domain" description="Fibronectin type-III" evidence="4">
    <location>
        <begin position="570"/>
        <end position="657"/>
    </location>
</feature>
<dbReference type="InterPro" id="IPR036116">
    <property type="entry name" value="FN3_sf"/>
</dbReference>
<dbReference type="Proteomes" id="UP000294855">
    <property type="component" value="Unassembled WGS sequence"/>
</dbReference>
<dbReference type="PANTHER" id="PTHR46708:SF2">
    <property type="entry name" value="FIBRONECTIN TYPE-III DOMAIN-CONTAINING PROTEIN"/>
    <property type="match status" value="1"/>
</dbReference>
<feature type="region of interest" description="Disordered" evidence="2">
    <location>
        <begin position="646"/>
        <end position="673"/>
    </location>
</feature>
<dbReference type="PROSITE" id="PS50853">
    <property type="entry name" value="FN3"/>
    <property type="match status" value="5"/>
</dbReference>
<feature type="domain" description="Fibronectin type-III" evidence="4">
    <location>
        <begin position="39"/>
        <end position="127"/>
    </location>
</feature>
<feature type="domain" description="Fibronectin type-III" evidence="4">
    <location>
        <begin position="220"/>
        <end position="308"/>
    </location>
</feature>
<dbReference type="InterPro" id="IPR050991">
    <property type="entry name" value="ECM_Regulatory_Proteins"/>
</dbReference>
<dbReference type="InterPro" id="IPR013783">
    <property type="entry name" value="Ig-like_fold"/>
</dbReference>
<keyword evidence="3" id="KW-1133">Transmembrane helix</keyword>
<gene>
    <name evidence="5" type="ORF">C7391_0599</name>
</gene>
<keyword evidence="3" id="KW-0812">Transmembrane</keyword>
<evidence type="ECO:0000256" key="2">
    <source>
        <dbReference type="SAM" id="MobiDB-lite"/>
    </source>
</evidence>
<dbReference type="SMART" id="SM00060">
    <property type="entry name" value="FN3"/>
    <property type="match status" value="7"/>
</dbReference>
<keyword evidence="1" id="KW-0677">Repeat</keyword>
<evidence type="ECO:0000256" key="1">
    <source>
        <dbReference type="ARBA" id="ARBA00022737"/>
    </source>
</evidence>
<feature type="domain" description="Fibronectin type-III" evidence="4">
    <location>
        <begin position="309"/>
        <end position="399"/>
    </location>
</feature>
<reference evidence="5 6" key="1">
    <citation type="submission" date="2019-03" db="EMBL/GenBank/DDBJ databases">
        <title>Genomic Encyclopedia of Type Strains, Phase IV (KMG-IV): sequencing the most valuable type-strain genomes for metagenomic binning, comparative biology and taxonomic classification.</title>
        <authorList>
            <person name="Goeker M."/>
        </authorList>
    </citation>
    <scope>NUCLEOTIDE SEQUENCE [LARGE SCALE GENOMIC DNA]</scope>
    <source>
        <strain evidence="5 6">DSM 13328</strain>
    </source>
</reference>